<evidence type="ECO:0000256" key="3">
    <source>
        <dbReference type="ARBA" id="ARBA00022692"/>
    </source>
</evidence>
<dbReference type="Pfam" id="PF02653">
    <property type="entry name" value="BPD_transp_2"/>
    <property type="match status" value="1"/>
</dbReference>
<name>A0AAE6IS68_TREPH</name>
<feature type="transmembrane region" description="Helical" evidence="6">
    <location>
        <begin position="194"/>
        <end position="216"/>
    </location>
</feature>
<dbReference type="PANTHER" id="PTHR32196">
    <property type="entry name" value="ABC TRANSPORTER PERMEASE PROTEIN YPHD-RELATED-RELATED"/>
    <property type="match status" value="1"/>
</dbReference>
<dbReference type="InterPro" id="IPR001851">
    <property type="entry name" value="ABC_transp_permease"/>
</dbReference>
<dbReference type="GeneID" id="57754257"/>
<keyword evidence="2" id="KW-1003">Cell membrane</keyword>
<feature type="transmembrane region" description="Helical" evidence="6">
    <location>
        <begin position="132"/>
        <end position="153"/>
    </location>
</feature>
<evidence type="ECO:0000256" key="6">
    <source>
        <dbReference type="SAM" id="Phobius"/>
    </source>
</evidence>
<dbReference type="EMBL" id="CP042817">
    <property type="protein sequence ID" value="QEJ97269.1"/>
    <property type="molecule type" value="Genomic_DNA"/>
</dbReference>
<feature type="transmembrane region" description="Helical" evidence="6">
    <location>
        <begin position="20"/>
        <end position="45"/>
    </location>
</feature>
<dbReference type="RefSeq" id="WP_002698660.1">
    <property type="nucleotide sequence ID" value="NZ_CDNC01000018.1"/>
</dbReference>
<dbReference type="AlphaFoldDB" id="A0AAE6IS68"/>
<gene>
    <name evidence="7" type="ORF">FUT82_04220</name>
</gene>
<evidence type="ECO:0000313" key="7">
    <source>
        <dbReference type="EMBL" id="QEJ97269.1"/>
    </source>
</evidence>
<feature type="transmembrane region" description="Helical" evidence="6">
    <location>
        <begin position="96"/>
        <end position="120"/>
    </location>
</feature>
<feature type="transmembrane region" description="Helical" evidence="6">
    <location>
        <begin position="57"/>
        <end position="90"/>
    </location>
</feature>
<evidence type="ECO:0000256" key="2">
    <source>
        <dbReference type="ARBA" id="ARBA00022475"/>
    </source>
</evidence>
<dbReference type="Proteomes" id="UP000323594">
    <property type="component" value="Chromosome"/>
</dbReference>
<keyword evidence="3 6" id="KW-0812">Transmembrane</keyword>
<feature type="transmembrane region" description="Helical" evidence="6">
    <location>
        <begin position="280"/>
        <end position="296"/>
    </location>
</feature>
<evidence type="ECO:0000256" key="1">
    <source>
        <dbReference type="ARBA" id="ARBA00004651"/>
    </source>
</evidence>
<dbReference type="PANTHER" id="PTHR32196:SF15">
    <property type="entry name" value="SUGAR ABC TRANSPORTER PERMEASE PROTEIN"/>
    <property type="match status" value="1"/>
</dbReference>
<sequence length="373" mass="40814">MNMIKNKLQNFSLIDFLADNLVSLLFLTISFIAIPISGLSAHHIINEILTRIGRNSFLVFSLIIPIMAGMGINFGMVLGAMAGQIGLIIAMDWGIGGIYGLVFAALIGMPLSVILGWIAGSVLNNARGREMVTSYILGFFFTGVYQFFVLYLFGSLIPMHNKAITLSRGYGVRNTLELAPVRQVLDSALPVNILGFRIPLLSYLIIIALCFFIIWFKKTKLGQDMRAIGQNQAVSNSAGIDVERTRILAIVISTVLACFGQIIFLQNMGNISTYNAHDQTGFFAAAAILVGGASVNKATIPNVFLGVILLHFLYVVTPMAGQHLFNSAMIGEYFRQFSGYAAIALSLVMHAMKTQRNAEKQRALLRMQSEVKS</sequence>
<evidence type="ECO:0000313" key="8">
    <source>
        <dbReference type="Proteomes" id="UP000323594"/>
    </source>
</evidence>
<keyword evidence="5 6" id="KW-0472">Membrane</keyword>
<organism evidence="7 8">
    <name type="scientific">Treponema phagedenis</name>
    <dbReference type="NCBI Taxonomy" id="162"/>
    <lineage>
        <taxon>Bacteria</taxon>
        <taxon>Pseudomonadati</taxon>
        <taxon>Spirochaetota</taxon>
        <taxon>Spirochaetia</taxon>
        <taxon>Spirochaetales</taxon>
        <taxon>Treponemataceae</taxon>
        <taxon>Treponema</taxon>
    </lineage>
</organism>
<proteinExistence type="predicted"/>
<dbReference type="GO" id="GO:0022857">
    <property type="term" value="F:transmembrane transporter activity"/>
    <property type="evidence" value="ECO:0007669"/>
    <property type="project" value="InterPro"/>
</dbReference>
<reference evidence="7 8" key="1">
    <citation type="submission" date="2019-08" db="EMBL/GenBank/DDBJ databases">
        <authorList>
            <person name="Kuhnert P."/>
        </authorList>
    </citation>
    <scope>NUCLEOTIDE SEQUENCE [LARGE SCALE GENOMIC DNA]</scope>
    <source>
        <strain evidence="7 8">B36.5</strain>
    </source>
</reference>
<dbReference type="GO" id="GO:0005886">
    <property type="term" value="C:plasma membrane"/>
    <property type="evidence" value="ECO:0007669"/>
    <property type="project" value="UniProtKB-SubCell"/>
</dbReference>
<evidence type="ECO:0000256" key="4">
    <source>
        <dbReference type="ARBA" id="ARBA00022989"/>
    </source>
</evidence>
<feature type="transmembrane region" description="Helical" evidence="6">
    <location>
        <begin position="247"/>
        <end position="268"/>
    </location>
</feature>
<keyword evidence="4 6" id="KW-1133">Transmembrane helix</keyword>
<accession>A0AAE6IS68</accession>
<evidence type="ECO:0000256" key="5">
    <source>
        <dbReference type="ARBA" id="ARBA00023136"/>
    </source>
</evidence>
<comment type="subcellular location">
    <subcellularLocation>
        <location evidence="1">Cell membrane</location>
        <topology evidence="1">Multi-pass membrane protein</topology>
    </subcellularLocation>
</comment>
<protein>
    <submittedName>
        <fullName evidence="7">ABC transporter permease</fullName>
    </submittedName>
</protein>
<feature type="transmembrane region" description="Helical" evidence="6">
    <location>
        <begin position="333"/>
        <end position="352"/>
    </location>
</feature>
<feature type="transmembrane region" description="Helical" evidence="6">
    <location>
        <begin position="303"/>
        <end position="321"/>
    </location>
</feature>